<dbReference type="PANTHER" id="PTHR23278:SF19">
    <property type="entry name" value="OBSCURIN"/>
    <property type="match status" value="1"/>
</dbReference>
<dbReference type="InterPro" id="IPR003599">
    <property type="entry name" value="Ig_sub"/>
</dbReference>
<dbReference type="InterPro" id="IPR013106">
    <property type="entry name" value="Ig_V-set"/>
</dbReference>
<dbReference type="VEuPathDB" id="VectorBase:LDEU008003"/>
<evidence type="ECO:0000259" key="1">
    <source>
        <dbReference type="PROSITE" id="PS50835"/>
    </source>
</evidence>
<dbReference type="SMART" id="SM00409">
    <property type="entry name" value="IG"/>
    <property type="match status" value="1"/>
</dbReference>
<dbReference type="STRING" id="299467.A0A443S945"/>
<proteinExistence type="predicted"/>
<protein>
    <submittedName>
        <fullName evidence="2">Nephrin-like protein</fullName>
    </submittedName>
</protein>
<keyword evidence="3" id="KW-1185">Reference proteome</keyword>
<dbReference type="PANTHER" id="PTHR23278">
    <property type="entry name" value="SIDESTEP PROTEIN"/>
    <property type="match status" value="1"/>
</dbReference>
<dbReference type="InterPro" id="IPR036179">
    <property type="entry name" value="Ig-like_dom_sf"/>
</dbReference>
<evidence type="ECO:0000313" key="3">
    <source>
        <dbReference type="Proteomes" id="UP000288716"/>
    </source>
</evidence>
<gene>
    <name evidence="2" type="ORF">B4U80_01193</name>
</gene>
<dbReference type="EMBL" id="NCKV01005495">
    <property type="protein sequence ID" value="RWS24037.1"/>
    <property type="molecule type" value="Genomic_DNA"/>
</dbReference>
<dbReference type="Gene3D" id="2.60.40.10">
    <property type="entry name" value="Immunoglobulins"/>
    <property type="match status" value="1"/>
</dbReference>
<dbReference type="SUPFAM" id="SSF48726">
    <property type="entry name" value="Immunoglobulin"/>
    <property type="match status" value="1"/>
</dbReference>
<dbReference type="PROSITE" id="PS50835">
    <property type="entry name" value="IG_LIKE"/>
    <property type="match status" value="1"/>
</dbReference>
<dbReference type="AlphaFoldDB" id="A0A443S945"/>
<dbReference type="OrthoDB" id="10006996at2759"/>
<organism evidence="2 3">
    <name type="scientific">Leptotrombidium deliense</name>
    <dbReference type="NCBI Taxonomy" id="299467"/>
    <lineage>
        <taxon>Eukaryota</taxon>
        <taxon>Metazoa</taxon>
        <taxon>Ecdysozoa</taxon>
        <taxon>Arthropoda</taxon>
        <taxon>Chelicerata</taxon>
        <taxon>Arachnida</taxon>
        <taxon>Acari</taxon>
        <taxon>Acariformes</taxon>
        <taxon>Trombidiformes</taxon>
        <taxon>Prostigmata</taxon>
        <taxon>Anystina</taxon>
        <taxon>Parasitengona</taxon>
        <taxon>Trombiculoidea</taxon>
        <taxon>Trombiculidae</taxon>
        <taxon>Leptotrombidium</taxon>
    </lineage>
</organism>
<comment type="caution">
    <text evidence="2">The sequence shown here is derived from an EMBL/GenBank/DDBJ whole genome shotgun (WGS) entry which is preliminary data.</text>
</comment>
<accession>A0A443S945</accession>
<evidence type="ECO:0000313" key="2">
    <source>
        <dbReference type="EMBL" id="RWS24037.1"/>
    </source>
</evidence>
<feature type="domain" description="Ig-like" evidence="1">
    <location>
        <begin position="21"/>
        <end position="115"/>
    </location>
</feature>
<reference evidence="2 3" key="1">
    <citation type="journal article" date="2018" name="Gigascience">
        <title>Genomes of trombidid mites reveal novel predicted allergens and laterally-transferred genes associated with secondary metabolism.</title>
        <authorList>
            <person name="Dong X."/>
            <person name="Chaisiri K."/>
            <person name="Xia D."/>
            <person name="Armstrong S.D."/>
            <person name="Fang Y."/>
            <person name="Donnelly M.J."/>
            <person name="Kadowaki T."/>
            <person name="McGarry J.W."/>
            <person name="Darby A.C."/>
            <person name="Makepeace B.L."/>
        </authorList>
    </citation>
    <scope>NUCLEOTIDE SEQUENCE [LARGE SCALE GENOMIC DNA]</scope>
    <source>
        <strain evidence="2">UoL-UT</strain>
    </source>
</reference>
<dbReference type="InterPro" id="IPR007110">
    <property type="entry name" value="Ig-like_dom"/>
</dbReference>
<dbReference type="Pfam" id="PF07686">
    <property type="entry name" value="V-set"/>
    <property type="match status" value="1"/>
</dbReference>
<dbReference type="Proteomes" id="UP000288716">
    <property type="component" value="Unassembled WGS sequence"/>
</dbReference>
<name>A0A443S945_9ACAR</name>
<dbReference type="InterPro" id="IPR013783">
    <property type="entry name" value="Ig-like_fold"/>
</dbReference>
<sequence>MLRKMDIHLYCTVASTTAVIGGKAAITCNVSVPMDESVILILWYKGDTTGAPIYSVDLRYTDSLTAEHFQSKTLLNRAVFDVNVKPFSLFIDPVKEEDDGLYFCRIDFRWSPTISVPIMLQVIGELLVKKNFTFSFFHLFLNKLEGTLKNVKYIGNRE</sequence>